<dbReference type="AlphaFoldDB" id="A0A0C3CCZ8"/>
<keyword evidence="3" id="KW-1185">Reference proteome</keyword>
<proteinExistence type="predicted"/>
<accession>A0A0C3CCZ8</accession>
<name>A0A0C3CCZ8_HEBCY</name>
<dbReference type="OrthoDB" id="3365698at2759"/>
<feature type="non-terminal residue" evidence="2">
    <location>
        <position position="134"/>
    </location>
</feature>
<sequence length="134" mass="15407">MYLKPEFKALLQSNDVPSALTILEVKESLKAPLNELKEVEEELRRLGELIKVMKTKRQRLQETINDHNIILSPARRLPRDVLHEIFLHCLPVHHNPVIKSSQAPLLLTQICSSWRAIALSSPRLWSKIHVPFPG</sequence>
<evidence type="ECO:0000313" key="3">
    <source>
        <dbReference type="Proteomes" id="UP000053424"/>
    </source>
</evidence>
<keyword evidence="1" id="KW-0175">Coiled coil</keyword>
<dbReference type="HOGENOM" id="CLU_018544_3_2_1"/>
<dbReference type="STRING" id="686832.A0A0C3CCZ8"/>
<evidence type="ECO:0000313" key="2">
    <source>
        <dbReference type="EMBL" id="KIM41496.1"/>
    </source>
</evidence>
<feature type="coiled-coil region" evidence="1">
    <location>
        <begin position="36"/>
        <end position="63"/>
    </location>
</feature>
<reference evidence="2 3" key="1">
    <citation type="submission" date="2014-04" db="EMBL/GenBank/DDBJ databases">
        <authorList>
            <consortium name="DOE Joint Genome Institute"/>
            <person name="Kuo A."/>
            <person name="Gay G."/>
            <person name="Dore J."/>
            <person name="Kohler A."/>
            <person name="Nagy L.G."/>
            <person name="Floudas D."/>
            <person name="Copeland A."/>
            <person name="Barry K.W."/>
            <person name="Cichocki N."/>
            <person name="Veneault-Fourrey C."/>
            <person name="LaButti K."/>
            <person name="Lindquist E.A."/>
            <person name="Lipzen A."/>
            <person name="Lundell T."/>
            <person name="Morin E."/>
            <person name="Murat C."/>
            <person name="Sun H."/>
            <person name="Tunlid A."/>
            <person name="Henrissat B."/>
            <person name="Grigoriev I.V."/>
            <person name="Hibbett D.S."/>
            <person name="Martin F."/>
            <person name="Nordberg H.P."/>
            <person name="Cantor M.N."/>
            <person name="Hua S.X."/>
        </authorList>
    </citation>
    <scope>NUCLEOTIDE SEQUENCE [LARGE SCALE GENOMIC DNA]</scope>
    <source>
        <strain evidence="3">h7</strain>
    </source>
</reference>
<reference evidence="3" key="2">
    <citation type="submission" date="2015-01" db="EMBL/GenBank/DDBJ databases">
        <title>Evolutionary Origins and Diversification of the Mycorrhizal Mutualists.</title>
        <authorList>
            <consortium name="DOE Joint Genome Institute"/>
            <consortium name="Mycorrhizal Genomics Consortium"/>
            <person name="Kohler A."/>
            <person name="Kuo A."/>
            <person name="Nagy L.G."/>
            <person name="Floudas D."/>
            <person name="Copeland A."/>
            <person name="Barry K.W."/>
            <person name="Cichocki N."/>
            <person name="Veneault-Fourrey C."/>
            <person name="LaButti K."/>
            <person name="Lindquist E.A."/>
            <person name="Lipzen A."/>
            <person name="Lundell T."/>
            <person name="Morin E."/>
            <person name="Murat C."/>
            <person name="Riley R."/>
            <person name="Ohm R."/>
            <person name="Sun H."/>
            <person name="Tunlid A."/>
            <person name="Henrissat B."/>
            <person name="Grigoriev I.V."/>
            <person name="Hibbett D.S."/>
            <person name="Martin F."/>
        </authorList>
    </citation>
    <scope>NUCLEOTIDE SEQUENCE [LARGE SCALE GENOMIC DNA]</scope>
    <source>
        <strain evidence="3">h7</strain>
    </source>
</reference>
<protein>
    <submittedName>
        <fullName evidence="2">Uncharacterized protein</fullName>
    </submittedName>
</protein>
<gene>
    <name evidence="2" type="ORF">M413DRAFT_72067</name>
</gene>
<organism evidence="2 3">
    <name type="scientific">Hebeloma cylindrosporum</name>
    <dbReference type="NCBI Taxonomy" id="76867"/>
    <lineage>
        <taxon>Eukaryota</taxon>
        <taxon>Fungi</taxon>
        <taxon>Dikarya</taxon>
        <taxon>Basidiomycota</taxon>
        <taxon>Agaricomycotina</taxon>
        <taxon>Agaricomycetes</taxon>
        <taxon>Agaricomycetidae</taxon>
        <taxon>Agaricales</taxon>
        <taxon>Agaricineae</taxon>
        <taxon>Hymenogastraceae</taxon>
        <taxon>Hebeloma</taxon>
    </lineage>
</organism>
<dbReference type="EMBL" id="KN831780">
    <property type="protein sequence ID" value="KIM41496.1"/>
    <property type="molecule type" value="Genomic_DNA"/>
</dbReference>
<dbReference type="Gene3D" id="1.20.1280.50">
    <property type="match status" value="1"/>
</dbReference>
<dbReference type="Proteomes" id="UP000053424">
    <property type="component" value="Unassembled WGS sequence"/>
</dbReference>
<evidence type="ECO:0000256" key="1">
    <source>
        <dbReference type="SAM" id="Coils"/>
    </source>
</evidence>